<protein>
    <recommendedName>
        <fullName evidence="3">Putative plant transposon protein domain-containing protein</fullName>
    </recommendedName>
</protein>
<reference evidence="4 5" key="1">
    <citation type="submission" date="2018-04" db="EMBL/GenBank/DDBJ databases">
        <authorList>
            <person name="Vogel A."/>
        </authorList>
    </citation>
    <scope>NUCLEOTIDE SEQUENCE [LARGE SCALE GENOMIC DNA]</scope>
</reference>
<dbReference type="Proteomes" id="UP000595140">
    <property type="component" value="Unassembled WGS sequence"/>
</dbReference>
<feature type="coiled-coil region" evidence="1">
    <location>
        <begin position="471"/>
        <end position="498"/>
    </location>
</feature>
<evidence type="ECO:0000259" key="3">
    <source>
        <dbReference type="Pfam" id="PF20167"/>
    </source>
</evidence>
<accession>A0A484MCQ4</accession>
<keyword evidence="1" id="KW-0175">Coiled coil</keyword>
<dbReference type="OrthoDB" id="1102012at2759"/>
<feature type="compositionally biased region" description="Basic and acidic residues" evidence="2">
    <location>
        <begin position="85"/>
        <end position="94"/>
    </location>
</feature>
<sequence>MVRSKIAIPQKFNRTSVSKTQPSWFKKYCQTCKKLQETGKEKETTENQGTTANITHMQQQEDDVAHSPASDLPHVLYIEYHKSKEEVETTKVPKPDPAPTTNVPTKSPPDAPVQKDEEFIQILDEEPLVAVLEVPFQKEPVVKKSKKKVNASTIPQRISKQKLKLEEDSNSEEPPQKKQPPSSSPMGSTVEVTPVVKSRKSPHSRFVSPKAKSLFCNVNKKYIIVQRRIDVEDFQLKTNLIPLLEQSKLLKSVTLQGSFVKLVICELYCNLSESCVDPTDPMFHKVFLSGKTYKLSTALINTLLNLTPCKKNTQLSEKIMWLDLTNGLRASQCSKAKVSSSILKSSYAVLLRVAALHWLPTTHTNIVSKIMARLLYKIEHNIPFDLGKLIFDQIMLFAVEKYKVNSIGLPYPTLLYSLLLSQSFTKEEEEEEEPEEPPLQVDSRHMEGKHHNDMEVAGPTTAKVKKAPSLVRFLEQNLMQVKEELTRCSQLKEKLEIEKGHLVVLLQQAREASPDVEHTDGGGGNWEHPF</sequence>
<organism evidence="4 5">
    <name type="scientific">Cuscuta campestris</name>
    <dbReference type="NCBI Taxonomy" id="132261"/>
    <lineage>
        <taxon>Eukaryota</taxon>
        <taxon>Viridiplantae</taxon>
        <taxon>Streptophyta</taxon>
        <taxon>Embryophyta</taxon>
        <taxon>Tracheophyta</taxon>
        <taxon>Spermatophyta</taxon>
        <taxon>Magnoliopsida</taxon>
        <taxon>eudicotyledons</taxon>
        <taxon>Gunneridae</taxon>
        <taxon>Pentapetalae</taxon>
        <taxon>asterids</taxon>
        <taxon>lamiids</taxon>
        <taxon>Solanales</taxon>
        <taxon>Convolvulaceae</taxon>
        <taxon>Cuscuteae</taxon>
        <taxon>Cuscuta</taxon>
        <taxon>Cuscuta subgen. Grammica</taxon>
        <taxon>Cuscuta sect. Cleistogrammica</taxon>
    </lineage>
</organism>
<gene>
    <name evidence="4" type="ORF">CCAM_LOCUS28163</name>
</gene>
<evidence type="ECO:0000313" key="5">
    <source>
        <dbReference type="Proteomes" id="UP000595140"/>
    </source>
</evidence>
<dbReference type="EMBL" id="OOIL02003144">
    <property type="protein sequence ID" value="VFQ86387.1"/>
    <property type="molecule type" value="Genomic_DNA"/>
</dbReference>
<proteinExistence type="predicted"/>
<feature type="region of interest" description="Disordered" evidence="2">
    <location>
        <begin position="85"/>
        <end position="112"/>
    </location>
</feature>
<dbReference type="AlphaFoldDB" id="A0A484MCQ4"/>
<feature type="region of interest" description="Disordered" evidence="2">
    <location>
        <begin position="142"/>
        <end position="204"/>
    </location>
</feature>
<name>A0A484MCQ4_9ASTE</name>
<keyword evidence="5" id="KW-1185">Reference proteome</keyword>
<evidence type="ECO:0000313" key="4">
    <source>
        <dbReference type="EMBL" id="VFQ86387.1"/>
    </source>
</evidence>
<feature type="domain" description="Putative plant transposon protein" evidence="3">
    <location>
        <begin position="257"/>
        <end position="419"/>
    </location>
</feature>
<dbReference type="Pfam" id="PF20167">
    <property type="entry name" value="Transposase_32"/>
    <property type="match status" value="1"/>
</dbReference>
<dbReference type="InterPro" id="IPR046796">
    <property type="entry name" value="Transposase_32_dom"/>
</dbReference>
<evidence type="ECO:0000256" key="1">
    <source>
        <dbReference type="SAM" id="Coils"/>
    </source>
</evidence>
<evidence type="ECO:0000256" key="2">
    <source>
        <dbReference type="SAM" id="MobiDB-lite"/>
    </source>
</evidence>